<reference evidence="3 5" key="1">
    <citation type="submission" date="2015-07" db="EMBL/GenBank/DDBJ databases">
        <title>Fjat-14205 dsm 2895.</title>
        <authorList>
            <person name="Liu B."/>
            <person name="Wang J."/>
            <person name="Zhu Y."/>
            <person name="Liu G."/>
            <person name="Chen Q."/>
            <person name="Chen Z."/>
            <person name="Lan J."/>
            <person name="Che J."/>
            <person name="Ge C."/>
            <person name="Shi H."/>
            <person name="Pan Z."/>
            <person name="Liu X."/>
        </authorList>
    </citation>
    <scope>NUCLEOTIDE SEQUENCE [LARGE SCALE GENOMIC DNA]</scope>
    <source>
        <strain evidence="3 5">DSM 2895</strain>
    </source>
</reference>
<keyword evidence="5" id="KW-1185">Reference proteome</keyword>
<dbReference type="OrthoDB" id="2628638at2"/>
<reference evidence="4 6" key="2">
    <citation type="submission" date="2016-10" db="EMBL/GenBank/DDBJ databases">
        <authorList>
            <person name="de Groot N.N."/>
        </authorList>
    </citation>
    <scope>NUCLEOTIDE SEQUENCE [LARGE SCALE GENOMIC DNA]</scope>
    <source>
        <strain evidence="4 6">DSM 2895</strain>
    </source>
</reference>
<dbReference type="EMBL" id="FNED01000002">
    <property type="protein sequence ID" value="SDI18144.1"/>
    <property type="molecule type" value="Genomic_DNA"/>
</dbReference>
<feature type="transmembrane region" description="Helical" evidence="2">
    <location>
        <begin position="112"/>
        <end position="132"/>
    </location>
</feature>
<dbReference type="RefSeq" id="WP_043064184.1">
    <property type="nucleotide sequence ID" value="NZ_BJOA01000107.1"/>
</dbReference>
<evidence type="ECO:0000256" key="2">
    <source>
        <dbReference type="SAM" id="Phobius"/>
    </source>
</evidence>
<evidence type="ECO:0000313" key="5">
    <source>
        <dbReference type="Proteomes" id="UP000037269"/>
    </source>
</evidence>
<gene>
    <name evidence="3" type="ORF">AF333_14485</name>
    <name evidence="4" type="ORF">SAMN04487909_10224</name>
</gene>
<dbReference type="AlphaFoldDB" id="A0A0D1VH50"/>
<sequence length="154" mass="17102">MTTKKNSTRNDSDIRPIITRKNTQKKNSTSAPSRSKNFPQTHTKRAASRPLRCPSCGGAKIVGTIRGYRFTYFFLFVFIFLVLPLAGLSLILASSYSTPFLLSPEFIRSMKLFAIFLATLVIPTGLATGLIGRRKVINTCMKCGHKWKPSGKGK</sequence>
<dbReference type="PATRIC" id="fig|47500.8.peg.1696"/>
<proteinExistence type="predicted"/>
<evidence type="ECO:0000313" key="3">
    <source>
        <dbReference type="EMBL" id="KON96502.1"/>
    </source>
</evidence>
<evidence type="ECO:0000256" key="1">
    <source>
        <dbReference type="SAM" id="MobiDB-lite"/>
    </source>
</evidence>
<dbReference type="GeneID" id="42306383"/>
<dbReference type="EMBL" id="LGUG01000004">
    <property type="protein sequence ID" value="KON96502.1"/>
    <property type="molecule type" value="Genomic_DNA"/>
</dbReference>
<accession>A0A0D1VH50</accession>
<keyword evidence="2" id="KW-0472">Membrane</keyword>
<feature type="region of interest" description="Disordered" evidence="1">
    <location>
        <begin position="1"/>
        <end position="49"/>
    </location>
</feature>
<organism evidence="3 5">
    <name type="scientific">Aneurinibacillus migulanus</name>
    <name type="common">Bacillus migulanus</name>
    <dbReference type="NCBI Taxonomy" id="47500"/>
    <lineage>
        <taxon>Bacteria</taxon>
        <taxon>Bacillati</taxon>
        <taxon>Bacillota</taxon>
        <taxon>Bacilli</taxon>
        <taxon>Bacillales</taxon>
        <taxon>Paenibacillaceae</taxon>
        <taxon>Aneurinibacillus group</taxon>
        <taxon>Aneurinibacillus</taxon>
    </lineage>
</organism>
<dbReference type="Proteomes" id="UP000037269">
    <property type="component" value="Unassembled WGS sequence"/>
</dbReference>
<feature type="transmembrane region" description="Helical" evidence="2">
    <location>
        <begin position="70"/>
        <end position="92"/>
    </location>
</feature>
<keyword evidence="2" id="KW-0812">Transmembrane</keyword>
<name>A0A0D1VH50_ANEMI</name>
<evidence type="ECO:0000313" key="6">
    <source>
        <dbReference type="Proteomes" id="UP000182836"/>
    </source>
</evidence>
<keyword evidence="2" id="KW-1133">Transmembrane helix</keyword>
<protein>
    <submittedName>
        <fullName evidence="3">Uncharacterized protein</fullName>
    </submittedName>
</protein>
<evidence type="ECO:0000313" key="4">
    <source>
        <dbReference type="EMBL" id="SDI18144.1"/>
    </source>
</evidence>
<dbReference type="Proteomes" id="UP000182836">
    <property type="component" value="Unassembled WGS sequence"/>
</dbReference>
<feature type="compositionally biased region" description="Polar residues" evidence="1">
    <location>
        <begin position="25"/>
        <end position="41"/>
    </location>
</feature>